<protein>
    <submittedName>
        <fullName evidence="3">Phage holin family protein</fullName>
    </submittedName>
</protein>
<organism evidence="3 6">
    <name type="scientific">Actinotignum timonense</name>
    <dbReference type="NCBI Taxonomy" id="1870995"/>
    <lineage>
        <taxon>Bacteria</taxon>
        <taxon>Bacillati</taxon>
        <taxon>Actinomycetota</taxon>
        <taxon>Actinomycetes</taxon>
        <taxon>Actinomycetales</taxon>
        <taxon>Actinomycetaceae</taxon>
        <taxon>Actinotignum</taxon>
    </lineage>
</organism>
<accession>A0AAW9HFH8</accession>
<evidence type="ECO:0000256" key="1">
    <source>
        <dbReference type="SAM" id="MobiDB-lite"/>
    </source>
</evidence>
<feature type="region of interest" description="Disordered" evidence="1">
    <location>
        <begin position="1"/>
        <end position="37"/>
    </location>
</feature>
<keyword evidence="2" id="KW-0472">Membrane</keyword>
<gene>
    <name evidence="3" type="ORF">R6G74_04470</name>
    <name evidence="4" type="ORF">R6P33_03620</name>
</gene>
<evidence type="ECO:0000256" key="2">
    <source>
        <dbReference type="SAM" id="Phobius"/>
    </source>
</evidence>
<reference evidence="3 5" key="1">
    <citation type="submission" date="2023-10" db="EMBL/GenBank/DDBJ databases">
        <title>Whole Genome based description of the genera Actinobaculum and Actinotignum reveals a complex phylogenetic relationship within the species included in the genus Actinotignum.</title>
        <authorList>
            <person name="Jensen C.S."/>
            <person name="Dargis R."/>
            <person name="Kemp M."/>
            <person name="Christensen J.J."/>
        </authorList>
    </citation>
    <scope>NUCLEOTIDE SEQUENCE</scope>
    <source>
        <strain evidence="4 5">SLA_B089</strain>
        <strain evidence="3">SLA_B245</strain>
    </source>
</reference>
<name>A0AAW9HFH8_9ACTO</name>
<comment type="caution">
    <text evidence="3">The sequence shown here is derived from an EMBL/GenBank/DDBJ whole genome shotgun (WGS) entry which is preliminary data.</text>
</comment>
<proteinExistence type="predicted"/>
<feature type="transmembrane region" description="Helical" evidence="2">
    <location>
        <begin position="80"/>
        <end position="108"/>
    </location>
</feature>
<evidence type="ECO:0000313" key="6">
    <source>
        <dbReference type="Proteomes" id="UP001288320"/>
    </source>
</evidence>
<dbReference type="InterPro" id="IPR009937">
    <property type="entry name" value="Phage_holin_3_6"/>
</dbReference>
<dbReference type="Proteomes" id="UP001284901">
    <property type="component" value="Unassembled WGS sequence"/>
</dbReference>
<keyword evidence="2" id="KW-0812">Transmembrane</keyword>
<dbReference type="EMBL" id="JAWNFY010000007">
    <property type="protein sequence ID" value="MDY5146114.1"/>
    <property type="molecule type" value="Genomic_DNA"/>
</dbReference>
<evidence type="ECO:0000313" key="3">
    <source>
        <dbReference type="EMBL" id="MDY5140564.1"/>
    </source>
</evidence>
<dbReference type="GeneID" id="92813097"/>
<keyword evidence="2" id="KW-1133">Transmembrane helix</keyword>
<feature type="transmembrane region" description="Helical" evidence="2">
    <location>
        <begin position="114"/>
        <end position="136"/>
    </location>
</feature>
<dbReference type="RefSeq" id="WP_087069770.1">
    <property type="nucleotide sequence ID" value="NZ_CAUPFC010000026.1"/>
</dbReference>
<dbReference type="Proteomes" id="UP001288320">
    <property type="component" value="Unassembled WGS sequence"/>
</dbReference>
<feature type="compositionally biased region" description="Low complexity" evidence="1">
    <location>
        <begin position="24"/>
        <end position="36"/>
    </location>
</feature>
<evidence type="ECO:0000313" key="4">
    <source>
        <dbReference type="EMBL" id="MDY5146114.1"/>
    </source>
</evidence>
<dbReference type="Pfam" id="PF07332">
    <property type="entry name" value="Phage_holin_3_6"/>
    <property type="match status" value="1"/>
</dbReference>
<dbReference type="EMBL" id="JAWNFV010000007">
    <property type="protein sequence ID" value="MDY5140564.1"/>
    <property type="molecule type" value="Genomic_DNA"/>
</dbReference>
<keyword evidence="5" id="KW-1185">Reference proteome</keyword>
<dbReference type="AlphaFoldDB" id="A0AAW9HFH8"/>
<evidence type="ECO:0000313" key="5">
    <source>
        <dbReference type="Proteomes" id="UP001284901"/>
    </source>
</evidence>
<sequence>MAQEDVENARASTTGPLPGSGYVASSSEEARAAAAREPNRRTVGELFSSATAQFSTLVRDEIQYTQASLKHKVLNLGMGGVLLAVAGVLALFMLGFLLHAAAAFFTVVFGGRWWAGYLAVAGILLLIIAVLALLGLRKLKKSGKYPTNLVGGLSKDVDAVKKGLSK</sequence>